<dbReference type="PROSITE" id="PS50882">
    <property type="entry name" value="YTH"/>
    <property type="match status" value="1"/>
</dbReference>
<dbReference type="CDD" id="cd21134">
    <property type="entry name" value="YTH"/>
    <property type="match status" value="1"/>
</dbReference>
<feature type="compositionally biased region" description="Polar residues" evidence="2">
    <location>
        <begin position="66"/>
        <end position="84"/>
    </location>
</feature>
<keyword evidence="1" id="KW-0862">Zinc</keyword>
<dbReference type="SMART" id="SM00356">
    <property type="entry name" value="ZnF_C3H1"/>
    <property type="match status" value="1"/>
</dbReference>
<dbReference type="InterPro" id="IPR007275">
    <property type="entry name" value="YTH_domain"/>
</dbReference>
<sequence>MFGECREQDCVYKHTNEDIKECNMYKMGFCPNGADCRYRHAKLPGPPPPVEEVFQKIQQLSSFGYGSSNRFFQHRNNNYNQQGERPQLPQGPEVANQNTAAKQPTAEQSNVQQPQTQNQQSQQQQQPQQQQTTENQAQSVPNGLPKQATRTASPLPQGQSRYLLCKSCNRENLEISVQQGIWATQRSNEAKLNEAFESSENVILIFNQQNSSFSGWVVKDDFKDWWIIGGGNWKSAHGTAHYGRNFSVKWLRSVRVSFNKTHHLRNPYNDNLPVKTVKSWNLLLEQLASLLYLEPDSELMAMLAAAESKREEEKAKGFSYFVSVTLLVGWTLWTLGPVTALGGIHDTGSVWPPIGGVLIRMGRPMGRVNQVGAALPDPVSTPRLHRLAVPTGRGDMFTCSHLPHHFSGIAGDEFWDET</sequence>
<dbReference type="PANTHER" id="PTHR12357:SF119">
    <property type="entry name" value="30-KDA CLEAVAGE AND POLYADENYLATION SPECIFICITY FACTOR 30"/>
    <property type="match status" value="1"/>
</dbReference>
<gene>
    <name evidence="5" type="ORF">CB5_LOCUS17828</name>
</gene>
<keyword evidence="1" id="KW-0479">Metal-binding</keyword>
<proteinExistence type="predicted"/>
<dbReference type="InterPro" id="IPR045168">
    <property type="entry name" value="YTH_prot"/>
</dbReference>
<feature type="zinc finger region" description="C3H1-type" evidence="1">
    <location>
        <begin position="16"/>
        <end position="43"/>
    </location>
</feature>
<dbReference type="Gene3D" id="3.10.590.10">
    <property type="entry name" value="ph1033 like domains"/>
    <property type="match status" value="1"/>
</dbReference>
<evidence type="ECO:0000313" key="5">
    <source>
        <dbReference type="EMBL" id="CAD1834617.1"/>
    </source>
</evidence>
<feature type="region of interest" description="Disordered" evidence="2">
    <location>
        <begin position="66"/>
        <end position="155"/>
    </location>
</feature>
<feature type="domain" description="YTH" evidence="4">
    <location>
        <begin position="160"/>
        <end position="295"/>
    </location>
</feature>
<feature type="compositionally biased region" description="Low complexity" evidence="2">
    <location>
        <begin position="107"/>
        <end position="140"/>
    </location>
</feature>
<organism evidence="5">
    <name type="scientific">Ananas comosus var. bracteatus</name>
    <name type="common">red pineapple</name>
    <dbReference type="NCBI Taxonomy" id="296719"/>
    <lineage>
        <taxon>Eukaryota</taxon>
        <taxon>Viridiplantae</taxon>
        <taxon>Streptophyta</taxon>
        <taxon>Embryophyta</taxon>
        <taxon>Tracheophyta</taxon>
        <taxon>Spermatophyta</taxon>
        <taxon>Magnoliopsida</taxon>
        <taxon>Liliopsida</taxon>
        <taxon>Poales</taxon>
        <taxon>Bromeliaceae</taxon>
        <taxon>Bromelioideae</taxon>
        <taxon>Ananas</taxon>
    </lineage>
</organism>
<dbReference type="AlphaFoldDB" id="A0A6V7PUY5"/>
<evidence type="ECO:0000256" key="2">
    <source>
        <dbReference type="SAM" id="MobiDB-lite"/>
    </source>
</evidence>
<dbReference type="GO" id="GO:0048024">
    <property type="term" value="P:regulation of mRNA splicing, via spliceosome"/>
    <property type="evidence" value="ECO:0007669"/>
    <property type="project" value="TreeGrafter"/>
</dbReference>
<keyword evidence="1" id="KW-0863">Zinc-finger</keyword>
<feature type="compositionally biased region" description="Polar residues" evidence="2">
    <location>
        <begin position="95"/>
        <end position="106"/>
    </location>
</feature>
<dbReference type="GO" id="GO:1990247">
    <property type="term" value="F:N6-methyladenosine-containing RNA reader activity"/>
    <property type="evidence" value="ECO:0007669"/>
    <property type="project" value="TreeGrafter"/>
</dbReference>
<accession>A0A6V7PUY5</accession>
<evidence type="ECO:0000256" key="1">
    <source>
        <dbReference type="PROSITE-ProRule" id="PRU00723"/>
    </source>
</evidence>
<dbReference type="PANTHER" id="PTHR12357">
    <property type="entry name" value="YTH YT521-B HOMOLOGY DOMAIN-CONTAINING"/>
    <property type="match status" value="1"/>
</dbReference>
<name>A0A6V7PUY5_ANACO</name>
<dbReference type="GO" id="GO:0003729">
    <property type="term" value="F:mRNA binding"/>
    <property type="evidence" value="ECO:0007669"/>
    <property type="project" value="TreeGrafter"/>
</dbReference>
<dbReference type="GO" id="GO:0008270">
    <property type="term" value="F:zinc ion binding"/>
    <property type="evidence" value="ECO:0007669"/>
    <property type="project" value="UniProtKB-KW"/>
</dbReference>
<evidence type="ECO:0000259" key="3">
    <source>
        <dbReference type="PROSITE" id="PS50103"/>
    </source>
</evidence>
<dbReference type="InterPro" id="IPR000571">
    <property type="entry name" value="Znf_CCCH"/>
</dbReference>
<dbReference type="GO" id="GO:0005654">
    <property type="term" value="C:nucleoplasm"/>
    <property type="evidence" value="ECO:0007669"/>
    <property type="project" value="TreeGrafter"/>
</dbReference>
<dbReference type="GO" id="GO:0000398">
    <property type="term" value="P:mRNA splicing, via spliceosome"/>
    <property type="evidence" value="ECO:0007669"/>
    <property type="project" value="TreeGrafter"/>
</dbReference>
<reference evidence="5" key="1">
    <citation type="submission" date="2020-07" db="EMBL/GenBank/DDBJ databases">
        <authorList>
            <person name="Lin J."/>
        </authorList>
    </citation>
    <scope>NUCLEOTIDE SEQUENCE</scope>
</reference>
<dbReference type="Pfam" id="PF04146">
    <property type="entry name" value="YTH"/>
    <property type="match status" value="1"/>
</dbReference>
<evidence type="ECO:0000259" key="4">
    <source>
        <dbReference type="PROSITE" id="PS50882"/>
    </source>
</evidence>
<feature type="domain" description="C3H1-type" evidence="3">
    <location>
        <begin position="16"/>
        <end position="43"/>
    </location>
</feature>
<dbReference type="PROSITE" id="PS50103">
    <property type="entry name" value="ZF_C3H1"/>
    <property type="match status" value="1"/>
</dbReference>
<protein>
    <submittedName>
        <fullName evidence="5">Uncharacterized protein</fullName>
    </submittedName>
</protein>
<dbReference type="EMBL" id="LR862152">
    <property type="protein sequence ID" value="CAD1834617.1"/>
    <property type="molecule type" value="Genomic_DNA"/>
</dbReference>